<dbReference type="EMBL" id="LWCS01000003">
    <property type="protein sequence ID" value="OAN41555.1"/>
    <property type="molecule type" value="Genomic_DNA"/>
</dbReference>
<dbReference type="OrthoDB" id="4751509at2"/>
<keyword evidence="2" id="KW-0812">Transmembrane</keyword>
<protein>
    <recommendedName>
        <fullName evidence="5">Serine/threonine protein kinase</fullName>
    </recommendedName>
</protein>
<feature type="compositionally biased region" description="Pro residues" evidence="1">
    <location>
        <begin position="71"/>
        <end position="84"/>
    </location>
</feature>
<dbReference type="RefSeq" id="WP_064280381.1">
    <property type="nucleotide sequence ID" value="NZ_LWCS01000003.1"/>
</dbReference>
<evidence type="ECO:0000313" key="4">
    <source>
        <dbReference type="Proteomes" id="UP000078396"/>
    </source>
</evidence>
<keyword evidence="2" id="KW-0472">Membrane</keyword>
<comment type="caution">
    <text evidence="3">The sequence shown here is derived from an EMBL/GenBank/DDBJ whole genome shotgun (WGS) entry which is preliminary data.</text>
</comment>
<keyword evidence="2" id="KW-1133">Transmembrane helix</keyword>
<accession>A0A178M0Y8</accession>
<evidence type="ECO:0000313" key="3">
    <source>
        <dbReference type="EMBL" id="OAN41555.1"/>
    </source>
</evidence>
<dbReference type="AlphaFoldDB" id="A0A178M0Y8"/>
<gene>
    <name evidence="3" type="ORF">A4X20_13225</name>
</gene>
<evidence type="ECO:0000256" key="1">
    <source>
        <dbReference type="SAM" id="MobiDB-lite"/>
    </source>
</evidence>
<reference evidence="3 4" key="1">
    <citation type="submission" date="2016-04" db="EMBL/GenBank/DDBJ databases">
        <title>Draft Genome Sequences of Staphylococcus capitis Strain H36, S. capitis Strain H65, S. cohnii Strain H62, S. hominis Strain H69, Mycobacterium iranicum Strain H39, Plantibacter sp. Strain H53, Pseudomonas oryzihabitans Strain H72, and Microbacterium sp. Strain H83, isolated from residential settings.</title>
        <authorList>
            <person name="Lymperopoulou D."/>
            <person name="Adams R.I."/>
            <person name="Lindow S."/>
            <person name="Coil D.A."/>
            <person name="Jospin G."/>
            <person name="Eisen J.A."/>
        </authorList>
    </citation>
    <scope>NUCLEOTIDE SEQUENCE [LARGE SCALE GENOMIC DNA]</scope>
    <source>
        <strain evidence="3 4">H39</strain>
    </source>
</reference>
<proteinExistence type="predicted"/>
<feature type="transmembrane region" description="Helical" evidence="2">
    <location>
        <begin position="24"/>
        <end position="43"/>
    </location>
</feature>
<dbReference type="STRING" id="912594.AWC12_18165"/>
<organism evidence="3 4">
    <name type="scientific">Mycolicibacterium iranicum</name>
    <name type="common">Mycobacterium iranicum</name>
    <dbReference type="NCBI Taxonomy" id="912594"/>
    <lineage>
        <taxon>Bacteria</taxon>
        <taxon>Bacillati</taxon>
        <taxon>Actinomycetota</taxon>
        <taxon>Actinomycetes</taxon>
        <taxon>Mycobacteriales</taxon>
        <taxon>Mycobacteriaceae</taxon>
        <taxon>Mycolicibacterium</taxon>
    </lineage>
</organism>
<name>A0A178M0Y8_MYCIR</name>
<evidence type="ECO:0008006" key="5">
    <source>
        <dbReference type="Google" id="ProtNLM"/>
    </source>
</evidence>
<evidence type="ECO:0000256" key="2">
    <source>
        <dbReference type="SAM" id="Phobius"/>
    </source>
</evidence>
<sequence>MSTSTEHHAPANDSNARERFGTRTALSVVVASIATFGVLYLVLTSGEEVQHVQSIPAQPNTAPQRVAAPVLPSPEPMSPAPAQPALAPPALAPPALAPPALAMDAQGYVDSARCDSGQRAVAVARTEHATMVVCEASDGTYEYQGIRLRDGAALELDDVRPMAAGFEARNDGTTYRLSPTELVVLSGESLQSRDPVLDYRAG</sequence>
<dbReference type="Proteomes" id="UP000078396">
    <property type="component" value="Unassembled WGS sequence"/>
</dbReference>
<feature type="region of interest" description="Disordered" evidence="1">
    <location>
        <begin position="55"/>
        <end position="84"/>
    </location>
</feature>